<dbReference type="Pfam" id="PF04149">
    <property type="entry name" value="DUF397"/>
    <property type="match status" value="1"/>
</dbReference>
<name>A0A5N0E288_9NOCA</name>
<gene>
    <name evidence="2" type="ORF">F3087_38485</name>
</gene>
<dbReference type="InterPro" id="IPR007278">
    <property type="entry name" value="DUF397"/>
</dbReference>
<keyword evidence="3" id="KW-1185">Reference proteome</keyword>
<dbReference type="Proteomes" id="UP000323876">
    <property type="component" value="Unassembled WGS sequence"/>
</dbReference>
<protein>
    <submittedName>
        <fullName evidence="2">DUF397 domain-containing protein</fullName>
    </submittedName>
</protein>
<reference evidence="2 3" key="1">
    <citation type="submission" date="2019-09" db="EMBL/GenBank/DDBJ databases">
        <authorList>
            <person name="Wang X."/>
        </authorList>
    </citation>
    <scope>NUCLEOTIDE SEQUENCE [LARGE SCALE GENOMIC DNA]</scope>
    <source>
        <strain evidence="2 3">CICC 11023</strain>
    </source>
</reference>
<organism evidence="2 3">
    <name type="scientific">Nocardia colli</name>
    <dbReference type="NCBI Taxonomy" id="2545717"/>
    <lineage>
        <taxon>Bacteria</taxon>
        <taxon>Bacillati</taxon>
        <taxon>Actinomycetota</taxon>
        <taxon>Actinomycetes</taxon>
        <taxon>Mycobacteriales</taxon>
        <taxon>Nocardiaceae</taxon>
        <taxon>Nocardia</taxon>
    </lineage>
</organism>
<dbReference type="RefSeq" id="WP_150407072.1">
    <property type="nucleotide sequence ID" value="NZ_JBHJYQ010000010.1"/>
</dbReference>
<sequence length="68" mass="7231">MNVDLSGAQWFKSRRSGASKDCVEVAFIEGGAVGVRDSKNPTGPALVFAPEAWDAFTTRVADGAFDRP</sequence>
<comment type="caution">
    <text evidence="2">The sequence shown here is derived from an EMBL/GenBank/DDBJ whole genome shotgun (WGS) entry which is preliminary data.</text>
</comment>
<accession>A0A5N0E288</accession>
<proteinExistence type="predicted"/>
<dbReference type="AlphaFoldDB" id="A0A5N0E288"/>
<evidence type="ECO:0000313" key="2">
    <source>
        <dbReference type="EMBL" id="KAA8883086.1"/>
    </source>
</evidence>
<feature type="domain" description="DUF397" evidence="1">
    <location>
        <begin position="8"/>
        <end position="60"/>
    </location>
</feature>
<evidence type="ECO:0000259" key="1">
    <source>
        <dbReference type="Pfam" id="PF04149"/>
    </source>
</evidence>
<dbReference type="OrthoDB" id="4299240at2"/>
<dbReference type="EMBL" id="VXLC01000027">
    <property type="protein sequence ID" value="KAA8883086.1"/>
    <property type="molecule type" value="Genomic_DNA"/>
</dbReference>
<evidence type="ECO:0000313" key="3">
    <source>
        <dbReference type="Proteomes" id="UP000323876"/>
    </source>
</evidence>